<dbReference type="EMBL" id="KN734564">
    <property type="protein sequence ID" value="KIH57280.1"/>
    <property type="molecule type" value="Genomic_DNA"/>
</dbReference>
<dbReference type="Pfam" id="PF13359">
    <property type="entry name" value="DDE_Tnp_4"/>
    <property type="match status" value="1"/>
</dbReference>
<comment type="cofactor">
    <cofactor evidence="1">
        <name>a divalent metal cation</name>
        <dbReference type="ChEBI" id="CHEBI:60240"/>
    </cofactor>
</comment>
<name>A0A0C2G8H4_9BILA</name>
<organism evidence="4 5">
    <name type="scientific">Ancylostoma duodenale</name>
    <dbReference type="NCBI Taxonomy" id="51022"/>
    <lineage>
        <taxon>Eukaryota</taxon>
        <taxon>Metazoa</taxon>
        <taxon>Ecdysozoa</taxon>
        <taxon>Nematoda</taxon>
        <taxon>Chromadorea</taxon>
        <taxon>Rhabditida</taxon>
        <taxon>Rhabditina</taxon>
        <taxon>Rhabditomorpha</taxon>
        <taxon>Strongyloidea</taxon>
        <taxon>Ancylostomatidae</taxon>
        <taxon>Ancylostomatinae</taxon>
        <taxon>Ancylostoma</taxon>
    </lineage>
</organism>
<dbReference type="OrthoDB" id="7533242at2759"/>
<dbReference type="InterPro" id="IPR027806">
    <property type="entry name" value="HARBI1_dom"/>
</dbReference>
<accession>A0A0C2G8H4</accession>
<sequence>MTNIDFYGICHDGQDGATSQGHRRFASGQIQGRLVGDSAYRAEPFLIKIFAGSNLDSQHRNYNKAICKFRSCVEQSFGQLKRQFHALHATLRCSPERAPKLIATAICLRNVAVGLLEPDFGEKEEENFEDYDSDVEQEGMEEYLMANLPI</sequence>
<evidence type="ECO:0000313" key="5">
    <source>
        <dbReference type="Proteomes" id="UP000054047"/>
    </source>
</evidence>
<reference evidence="4 5" key="1">
    <citation type="submission" date="2013-12" db="EMBL/GenBank/DDBJ databases">
        <title>Draft genome of the parsitic nematode Ancylostoma duodenale.</title>
        <authorList>
            <person name="Mitreva M."/>
        </authorList>
    </citation>
    <scope>NUCLEOTIDE SEQUENCE [LARGE SCALE GENOMIC DNA]</scope>
    <source>
        <strain evidence="4 5">Zhejiang</strain>
    </source>
</reference>
<protein>
    <recommendedName>
        <fullName evidence="3">DDE Tnp4 domain-containing protein</fullName>
    </recommendedName>
</protein>
<dbReference type="GO" id="GO:0046872">
    <property type="term" value="F:metal ion binding"/>
    <property type="evidence" value="ECO:0007669"/>
    <property type="project" value="UniProtKB-KW"/>
</dbReference>
<dbReference type="AlphaFoldDB" id="A0A0C2G8H4"/>
<gene>
    <name evidence="4" type="ORF">ANCDUO_12530</name>
</gene>
<feature type="domain" description="DDE Tnp4" evidence="3">
    <location>
        <begin position="7"/>
        <end position="110"/>
    </location>
</feature>
<evidence type="ECO:0000259" key="3">
    <source>
        <dbReference type="Pfam" id="PF13359"/>
    </source>
</evidence>
<dbReference type="Proteomes" id="UP000054047">
    <property type="component" value="Unassembled WGS sequence"/>
</dbReference>
<evidence type="ECO:0000256" key="2">
    <source>
        <dbReference type="ARBA" id="ARBA00022723"/>
    </source>
</evidence>
<keyword evidence="2" id="KW-0479">Metal-binding</keyword>
<evidence type="ECO:0000313" key="4">
    <source>
        <dbReference type="EMBL" id="KIH57280.1"/>
    </source>
</evidence>
<proteinExistence type="predicted"/>
<evidence type="ECO:0000256" key="1">
    <source>
        <dbReference type="ARBA" id="ARBA00001968"/>
    </source>
</evidence>
<keyword evidence="5" id="KW-1185">Reference proteome</keyword>